<name>U1GJB5_ENDPU</name>
<protein>
    <recommendedName>
        <fullName evidence="2">AB hydrolase-1 domain-containing protein</fullName>
    </recommendedName>
</protein>
<evidence type="ECO:0000313" key="4">
    <source>
        <dbReference type="Proteomes" id="UP000019373"/>
    </source>
</evidence>
<dbReference type="Pfam" id="PF00561">
    <property type="entry name" value="Abhydrolase_1"/>
    <property type="match status" value="1"/>
</dbReference>
<organism evidence="3 4">
    <name type="scientific">Endocarpon pusillum (strain Z07020 / HMAS-L-300199)</name>
    <name type="common">Lichen-forming fungus</name>
    <dbReference type="NCBI Taxonomy" id="1263415"/>
    <lineage>
        <taxon>Eukaryota</taxon>
        <taxon>Fungi</taxon>
        <taxon>Dikarya</taxon>
        <taxon>Ascomycota</taxon>
        <taxon>Pezizomycotina</taxon>
        <taxon>Eurotiomycetes</taxon>
        <taxon>Chaetothyriomycetidae</taxon>
        <taxon>Verrucariales</taxon>
        <taxon>Verrucariaceae</taxon>
        <taxon>Endocarpon</taxon>
    </lineage>
</organism>
<dbReference type="RefSeq" id="XP_007802385.1">
    <property type="nucleotide sequence ID" value="XM_007804194.1"/>
</dbReference>
<feature type="region of interest" description="Disordered" evidence="1">
    <location>
        <begin position="230"/>
        <end position="257"/>
    </location>
</feature>
<dbReference type="EMBL" id="KE721157">
    <property type="protein sequence ID" value="ERF71931.1"/>
    <property type="molecule type" value="Genomic_DNA"/>
</dbReference>
<dbReference type="PANTHER" id="PTHR45763:SF46">
    <property type="entry name" value="AB HYDROLASE-1 DOMAIN-CONTAINING PROTEIN"/>
    <property type="match status" value="1"/>
</dbReference>
<dbReference type="OrthoDB" id="294702at2759"/>
<dbReference type="Gene3D" id="3.40.50.1820">
    <property type="entry name" value="alpha/beta hydrolase"/>
    <property type="match status" value="1"/>
</dbReference>
<proteinExistence type="predicted"/>
<dbReference type="PANTHER" id="PTHR45763">
    <property type="entry name" value="HYDROLASE, ALPHA/BETA FOLD FAMILY PROTEIN, EXPRESSED-RELATED"/>
    <property type="match status" value="1"/>
</dbReference>
<evidence type="ECO:0000313" key="3">
    <source>
        <dbReference type="EMBL" id="ERF71931.1"/>
    </source>
</evidence>
<dbReference type="InterPro" id="IPR029058">
    <property type="entry name" value="AB_hydrolase_fold"/>
</dbReference>
<dbReference type="HOGENOM" id="CLU_020336_49_0_1"/>
<feature type="domain" description="AB hydrolase-1" evidence="2">
    <location>
        <begin position="64"/>
        <end position="153"/>
    </location>
</feature>
<reference evidence="4" key="1">
    <citation type="journal article" date="2014" name="BMC Genomics">
        <title>Genome characteristics reveal the impact of lichenization on lichen-forming fungus Endocarpon pusillum Hedwig (Verrucariales, Ascomycota).</title>
        <authorList>
            <person name="Wang Y.-Y."/>
            <person name="Liu B."/>
            <person name="Zhang X.-Y."/>
            <person name="Zhou Q.-M."/>
            <person name="Zhang T."/>
            <person name="Li H."/>
            <person name="Yu Y.-F."/>
            <person name="Zhang X.-L."/>
            <person name="Hao X.-Y."/>
            <person name="Wang M."/>
            <person name="Wang L."/>
            <person name="Wei J.-C."/>
        </authorList>
    </citation>
    <scope>NUCLEOTIDE SEQUENCE [LARGE SCALE GENOMIC DNA]</scope>
    <source>
        <strain evidence="4">Z07020 / HMAS-L-300199</strain>
    </source>
</reference>
<dbReference type="AlphaFoldDB" id="U1GJB5"/>
<evidence type="ECO:0000259" key="2">
    <source>
        <dbReference type="Pfam" id="PF00561"/>
    </source>
</evidence>
<dbReference type="GeneID" id="19241430"/>
<dbReference type="InterPro" id="IPR000073">
    <property type="entry name" value="AB_hydrolase_1"/>
</dbReference>
<sequence>MNPACLSWLRYSLALRPSSPSPFRTFSTTCNLRTSTSTARDKQAVTLPDGRVLSYAEYGPTTGYPVFFFHGYPSSRLEAGPIAHLAARQDVRLIAPDRPGFGLSTFQPGRKITSWPADVSFLASHLGLVRFAILGGSGGGPYALACAQALPHTQMSAVGVLAGAPPWEAGTKEVLWYSRLAAVAANYAPGALTVVAEAAVRGLRWAVEMEWVRRRLERWLEAVEKEEEQRKKKKGGLMEEREREKTTEKDERQSLKAESRCDRLLPLLFEPFAQGAAASVQEAKLLTQSWGFRFEDVKYDRIQIWHGTRDVNAPIGMIRWMAARLPHCELRESDHTHFTLVDQLEEILAQLVPDETAKV</sequence>
<accession>U1GJB5</accession>
<dbReference type="SUPFAM" id="SSF53474">
    <property type="entry name" value="alpha/beta-Hydrolases"/>
    <property type="match status" value="1"/>
</dbReference>
<gene>
    <name evidence="3" type="ORF">EPUS_06490</name>
</gene>
<dbReference type="OMA" id="PWIAGTQ"/>
<dbReference type="Proteomes" id="UP000019373">
    <property type="component" value="Unassembled WGS sequence"/>
</dbReference>
<keyword evidence="4" id="KW-1185">Reference proteome</keyword>
<evidence type="ECO:0000256" key="1">
    <source>
        <dbReference type="SAM" id="MobiDB-lite"/>
    </source>
</evidence>
<dbReference type="eggNOG" id="ENOG502QS8H">
    <property type="taxonomic scope" value="Eukaryota"/>
</dbReference>
<dbReference type="PRINTS" id="PR00111">
    <property type="entry name" value="ABHYDROLASE"/>
</dbReference>